<dbReference type="FunFam" id="3.40.50.720:FF:000924">
    <property type="entry name" value="GDP-mannose 4,6 dehydratase"/>
    <property type="match status" value="1"/>
</dbReference>
<dbReference type="EC" id="4.2.1.47" evidence="3 5"/>
<comment type="function">
    <text evidence="5">Catalyzes the conversion of GDP-D-mannose to GDP-4-dehydro-6-deoxy-D-mannose.</text>
</comment>
<dbReference type="InterPro" id="IPR016040">
    <property type="entry name" value="NAD(P)-bd_dom"/>
</dbReference>
<dbReference type="InterPro" id="IPR036291">
    <property type="entry name" value="NAD(P)-bd_dom_sf"/>
</dbReference>
<dbReference type="HAMAP" id="MF_00955">
    <property type="entry name" value="GDP_Man_dehydratase"/>
    <property type="match status" value="1"/>
</dbReference>
<feature type="domain" description="NAD(P)-binding" evidence="6">
    <location>
        <begin position="6"/>
        <end position="310"/>
    </location>
</feature>
<name>A0AAV3UPW8_9EURY</name>
<protein>
    <recommendedName>
        <fullName evidence="3 5">GDP-mannose 4,6-dehydratase</fullName>
        <ecNumber evidence="3 5">4.2.1.47</ecNumber>
    </recommendedName>
    <alternativeName>
        <fullName evidence="5">GDP-D-mannose dehydratase</fullName>
    </alternativeName>
</protein>
<dbReference type="GO" id="GO:0008446">
    <property type="term" value="F:GDP-mannose 4,6-dehydratase activity"/>
    <property type="evidence" value="ECO:0007669"/>
    <property type="project" value="UniProtKB-UniRule"/>
</dbReference>
<dbReference type="AlphaFoldDB" id="A0AAV3UPW8"/>
<evidence type="ECO:0000256" key="2">
    <source>
        <dbReference type="ARBA" id="ARBA00009263"/>
    </source>
</evidence>
<dbReference type="NCBIfam" id="TIGR01472">
    <property type="entry name" value="gmd"/>
    <property type="match status" value="1"/>
</dbReference>
<gene>
    <name evidence="5 7" type="primary">gmd</name>
    <name evidence="7" type="ORF">GCM10025751_49020</name>
</gene>
<keyword evidence="8" id="KW-1185">Reference proteome</keyword>
<dbReference type="Gene3D" id="3.40.50.720">
    <property type="entry name" value="NAD(P)-binding Rossmann-like Domain"/>
    <property type="match status" value="1"/>
</dbReference>
<keyword evidence="5" id="KW-0521">NADP</keyword>
<sequence>MGNRALITGITGQDGSYLAEHLLNENYEVYGLARWTSTSNEDRIEHVSDNIHIITGDLTDQTSLDRAIETADPDEVYHLGALSFVPESFTQPITTADVTGLGTTRMLEAIRRYNPDIRFYQAGTSEMFGNAPDERQSIDTRFYPRSPYGVSKLYAYWMTINYREAHDMYATNGILFNHESPRRGKQFVTRKITRAAARIALDKQDELRLGNLDAKRDWGHARDYVKAMHLMLQQDDPDDYVVGTGEHHTVRECARIAFDEVGLDWQEFVTIDEKYFRATEVDALKADPSRAKQKLKWEPKISFEEMIREMVQKDLADLQSNE</sequence>
<comment type="caution">
    <text evidence="7">The sequence shown here is derived from an EMBL/GenBank/DDBJ whole genome shotgun (WGS) entry which is preliminary data.</text>
</comment>
<reference evidence="7 8" key="1">
    <citation type="journal article" date="2019" name="Int. J. Syst. Evol. Microbiol.">
        <title>The Global Catalogue of Microorganisms (GCM) 10K type strain sequencing project: providing services to taxonomists for standard genome sequencing and annotation.</title>
        <authorList>
            <consortium name="The Broad Institute Genomics Platform"/>
            <consortium name="The Broad Institute Genome Sequencing Center for Infectious Disease"/>
            <person name="Wu L."/>
            <person name="Ma J."/>
        </authorList>
    </citation>
    <scope>NUCLEOTIDE SEQUENCE [LARGE SCALE GENOMIC DNA]</scope>
    <source>
        <strain evidence="7 8">JCM 17504</strain>
    </source>
</reference>
<dbReference type="InterPro" id="IPR006368">
    <property type="entry name" value="GDP_Man_deHydtase"/>
</dbReference>
<evidence type="ECO:0000256" key="1">
    <source>
        <dbReference type="ARBA" id="ARBA00001937"/>
    </source>
</evidence>
<dbReference type="Proteomes" id="UP001501729">
    <property type="component" value="Unassembled WGS sequence"/>
</dbReference>
<evidence type="ECO:0000256" key="3">
    <source>
        <dbReference type="ARBA" id="ARBA00011989"/>
    </source>
</evidence>
<evidence type="ECO:0000313" key="8">
    <source>
        <dbReference type="Proteomes" id="UP001501729"/>
    </source>
</evidence>
<evidence type="ECO:0000256" key="4">
    <source>
        <dbReference type="ARBA" id="ARBA00023239"/>
    </source>
</evidence>
<comment type="similarity">
    <text evidence="2 5">Belongs to the NAD(P)-dependent epimerase/dehydratase family. GDP-mannose 4,6-dehydratase subfamily.</text>
</comment>
<dbReference type="RefSeq" id="WP_227777898.1">
    <property type="nucleotide sequence ID" value="NZ_BAABKX010000022.1"/>
</dbReference>
<dbReference type="Gene3D" id="3.90.25.10">
    <property type="entry name" value="UDP-galactose 4-epimerase, domain 1"/>
    <property type="match status" value="1"/>
</dbReference>
<dbReference type="SUPFAM" id="SSF51735">
    <property type="entry name" value="NAD(P)-binding Rossmann-fold domains"/>
    <property type="match status" value="1"/>
</dbReference>
<comment type="catalytic activity">
    <reaction evidence="5">
        <text>GDP-alpha-D-mannose = GDP-4-dehydro-alpha-D-rhamnose + H2O</text>
        <dbReference type="Rhea" id="RHEA:23820"/>
        <dbReference type="ChEBI" id="CHEBI:15377"/>
        <dbReference type="ChEBI" id="CHEBI:57527"/>
        <dbReference type="ChEBI" id="CHEBI:57964"/>
        <dbReference type="EC" id="4.2.1.47"/>
    </reaction>
</comment>
<dbReference type="CDD" id="cd05260">
    <property type="entry name" value="GDP_MD_SDR_e"/>
    <property type="match status" value="1"/>
</dbReference>
<dbReference type="EMBL" id="BAABKX010000022">
    <property type="protein sequence ID" value="GAA5062145.1"/>
    <property type="molecule type" value="Genomic_DNA"/>
</dbReference>
<dbReference type="PANTHER" id="PTHR43715:SF1">
    <property type="entry name" value="GDP-MANNOSE 4,6 DEHYDRATASE"/>
    <property type="match status" value="1"/>
</dbReference>
<dbReference type="GO" id="GO:0070401">
    <property type="term" value="F:NADP+ binding"/>
    <property type="evidence" value="ECO:0007669"/>
    <property type="project" value="UniProtKB-UniRule"/>
</dbReference>
<dbReference type="GO" id="GO:0042351">
    <property type="term" value="P:'de novo' GDP-L-fucose biosynthetic process"/>
    <property type="evidence" value="ECO:0007669"/>
    <property type="project" value="TreeGrafter"/>
</dbReference>
<dbReference type="GeneID" id="68616538"/>
<proteinExistence type="inferred from homology"/>
<evidence type="ECO:0000256" key="5">
    <source>
        <dbReference type="HAMAP-Rule" id="MF_00955"/>
    </source>
</evidence>
<evidence type="ECO:0000259" key="6">
    <source>
        <dbReference type="Pfam" id="PF16363"/>
    </source>
</evidence>
<dbReference type="PANTHER" id="PTHR43715">
    <property type="entry name" value="GDP-MANNOSE 4,6-DEHYDRATASE"/>
    <property type="match status" value="1"/>
</dbReference>
<organism evidence="7 8">
    <name type="scientific">Haladaptatus pallidirubidus</name>
    <dbReference type="NCBI Taxonomy" id="1008152"/>
    <lineage>
        <taxon>Archaea</taxon>
        <taxon>Methanobacteriati</taxon>
        <taxon>Methanobacteriota</taxon>
        <taxon>Stenosarchaea group</taxon>
        <taxon>Halobacteria</taxon>
        <taxon>Halobacteriales</taxon>
        <taxon>Haladaptataceae</taxon>
        <taxon>Haladaptatus</taxon>
    </lineage>
</organism>
<keyword evidence="4 5" id="KW-0456">Lyase</keyword>
<comment type="cofactor">
    <cofactor evidence="1 5">
        <name>NADP(+)</name>
        <dbReference type="ChEBI" id="CHEBI:58349"/>
    </cofactor>
</comment>
<dbReference type="Pfam" id="PF16363">
    <property type="entry name" value="GDP_Man_Dehyd"/>
    <property type="match status" value="1"/>
</dbReference>
<accession>A0AAV3UPW8</accession>
<comment type="caution">
    <text evidence="5">Lacks conserved residue(s) required for the propagation of feature annotation.</text>
</comment>
<evidence type="ECO:0000313" key="7">
    <source>
        <dbReference type="EMBL" id="GAA5062145.1"/>
    </source>
</evidence>